<organism evidence="1 2">
    <name type="scientific">Pontiella desulfatans</name>
    <dbReference type="NCBI Taxonomy" id="2750659"/>
    <lineage>
        <taxon>Bacteria</taxon>
        <taxon>Pseudomonadati</taxon>
        <taxon>Kiritimatiellota</taxon>
        <taxon>Kiritimatiellia</taxon>
        <taxon>Kiritimatiellales</taxon>
        <taxon>Pontiellaceae</taxon>
        <taxon>Pontiella</taxon>
    </lineage>
</organism>
<dbReference type="EMBL" id="CAAHFG010000005">
    <property type="protein sequence ID" value="VGO17734.1"/>
    <property type="molecule type" value="Genomic_DNA"/>
</dbReference>
<dbReference type="RefSeq" id="WP_136083215.1">
    <property type="nucleotide sequence ID" value="NZ_CAAHFG010000005.1"/>
</dbReference>
<dbReference type="PANTHER" id="PTHR39550">
    <property type="entry name" value="SLL0658 PROTEIN"/>
    <property type="match status" value="1"/>
</dbReference>
<dbReference type="Proteomes" id="UP000366872">
    <property type="component" value="Unassembled WGS sequence"/>
</dbReference>
<proteinExistence type="predicted"/>
<reference evidence="1 2" key="1">
    <citation type="submission" date="2019-04" db="EMBL/GenBank/DDBJ databases">
        <authorList>
            <person name="Van Vliet M D."/>
        </authorList>
    </citation>
    <scope>NUCLEOTIDE SEQUENCE [LARGE SCALE GENOMIC DNA]</scope>
    <source>
        <strain evidence="1 2">F1</strain>
    </source>
</reference>
<dbReference type="AlphaFoldDB" id="A0A6C2UED6"/>
<sequence>MKPNDRQLIIADTGPLIALAVSGQLKLLQQLFEQTLIPEAVLNELCISSSRPGAVALASALDAGWLRAVASEPPAKRLLRTLDQGEAEAITLAGHQNLPLLIDEARGRIAARKEGIKFFGTGALLIQAKRQKLIPEVKPVLDQMKASGYRISPPLRQEILDRAGEAFE</sequence>
<dbReference type="Pfam" id="PF11848">
    <property type="entry name" value="DUF3368"/>
    <property type="match status" value="1"/>
</dbReference>
<keyword evidence="2" id="KW-1185">Reference proteome</keyword>
<gene>
    <name evidence="1" type="ORF">PDESU_06336</name>
</gene>
<protein>
    <recommendedName>
        <fullName evidence="3">DUF3368 domain-containing protein</fullName>
    </recommendedName>
</protein>
<evidence type="ECO:0000313" key="1">
    <source>
        <dbReference type="EMBL" id="VGO17734.1"/>
    </source>
</evidence>
<name>A0A6C2UED6_PONDE</name>
<evidence type="ECO:0008006" key="3">
    <source>
        <dbReference type="Google" id="ProtNLM"/>
    </source>
</evidence>
<dbReference type="InterPro" id="IPR021799">
    <property type="entry name" value="PIN-like_prokaryotic"/>
</dbReference>
<accession>A0A6C2UED6</accession>
<evidence type="ECO:0000313" key="2">
    <source>
        <dbReference type="Proteomes" id="UP000366872"/>
    </source>
</evidence>
<dbReference type="PANTHER" id="PTHR39550:SF1">
    <property type="entry name" value="SLL0658 PROTEIN"/>
    <property type="match status" value="1"/>
</dbReference>